<reference evidence="2 3" key="1">
    <citation type="submission" date="2023-02" db="EMBL/GenBank/DDBJ databases">
        <title>Novel Oscillospiraceae bacterial genomes.</title>
        <authorList>
            <person name="Srinivasan S."/>
            <person name="Austin M.N."/>
            <person name="Fiedler T.L."/>
            <person name="Strenk S.M."/>
            <person name="Agnew K.J."/>
            <person name="Nagana Gowda G.A."/>
            <person name="Raftery D."/>
            <person name="Beamer M.A."/>
            <person name="Achilles S.L."/>
            <person name="Wiesenfeld H.C."/>
            <person name="Fredricks D.N."/>
            <person name="Hillier S.L."/>
        </authorList>
    </citation>
    <scope>NUCLEOTIDE SEQUENCE [LARGE SCALE GENOMIC DNA]</scope>
    <source>
        <strain evidence="2 3">CHIC02 1186E3-8</strain>
    </source>
</reference>
<gene>
    <name evidence="2" type="ORF">PYS61_01060</name>
</gene>
<accession>A0ABY8C599</accession>
<keyword evidence="3" id="KW-1185">Reference proteome</keyword>
<sequence length="130" mass="13813">MEELMSINVLSSDKAPAAIGPYSQATQVGNTVYVSGQLPIDAQTGTMPPSIAAQTTQSLQNIAAILKEAGMTMQNVVQATVLLSDINDFSAMNEVYGKFFQAPYPARMAYQVACLPKNAKVEIAVIAAEK</sequence>
<organism evidence="2 3">
    <name type="scientific">Amygdalobacter indicium</name>
    <dbReference type="NCBI Taxonomy" id="3029272"/>
    <lineage>
        <taxon>Bacteria</taxon>
        <taxon>Bacillati</taxon>
        <taxon>Bacillota</taxon>
        <taxon>Clostridia</taxon>
        <taxon>Eubacteriales</taxon>
        <taxon>Oscillospiraceae</taxon>
        <taxon>Amygdalobacter</taxon>
    </lineage>
</organism>
<proteinExistence type="inferred from homology"/>
<dbReference type="CDD" id="cd00448">
    <property type="entry name" value="YjgF_YER057c_UK114_family"/>
    <property type="match status" value="1"/>
</dbReference>
<dbReference type="InterPro" id="IPR006175">
    <property type="entry name" value="YjgF/YER057c/UK114"/>
</dbReference>
<dbReference type="PANTHER" id="PTHR11803:SF39">
    <property type="entry name" value="2-IMINOBUTANOATE_2-IMINOPROPANOATE DEAMINASE"/>
    <property type="match status" value="1"/>
</dbReference>
<dbReference type="EMBL" id="CP118868">
    <property type="protein sequence ID" value="WEG35782.1"/>
    <property type="molecule type" value="Genomic_DNA"/>
</dbReference>
<dbReference type="Proteomes" id="UP001220478">
    <property type="component" value="Chromosome"/>
</dbReference>
<dbReference type="Pfam" id="PF01042">
    <property type="entry name" value="Ribonuc_L-PSP"/>
    <property type="match status" value="1"/>
</dbReference>
<comment type="similarity">
    <text evidence="1">Belongs to the RutC family.</text>
</comment>
<dbReference type="PANTHER" id="PTHR11803">
    <property type="entry name" value="2-IMINOBUTANOATE/2-IMINOPROPANOATE DEAMINASE RIDA"/>
    <property type="match status" value="1"/>
</dbReference>
<dbReference type="InterPro" id="IPR035959">
    <property type="entry name" value="RutC-like_sf"/>
</dbReference>
<evidence type="ECO:0000313" key="2">
    <source>
        <dbReference type="EMBL" id="WEG35782.1"/>
    </source>
</evidence>
<dbReference type="NCBIfam" id="TIGR00004">
    <property type="entry name" value="Rid family detoxifying hydrolase"/>
    <property type="match status" value="1"/>
</dbReference>
<dbReference type="SUPFAM" id="SSF55298">
    <property type="entry name" value="YjgF-like"/>
    <property type="match status" value="1"/>
</dbReference>
<evidence type="ECO:0000313" key="3">
    <source>
        <dbReference type="Proteomes" id="UP001220478"/>
    </source>
</evidence>
<protein>
    <submittedName>
        <fullName evidence="2">RidA family protein</fullName>
    </submittedName>
</protein>
<dbReference type="Gene3D" id="3.30.1330.40">
    <property type="entry name" value="RutC-like"/>
    <property type="match status" value="1"/>
</dbReference>
<evidence type="ECO:0000256" key="1">
    <source>
        <dbReference type="ARBA" id="ARBA00010552"/>
    </source>
</evidence>
<name>A0ABY8C599_9FIRM</name>
<dbReference type="InterPro" id="IPR006056">
    <property type="entry name" value="RidA"/>
</dbReference>